<protein>
    <submittedName>
        <fullName evidence="5">Acetylcholine receptor subunit alpha-L1</fullName>
    </submittedName>
</protein>
<dbReference type="FunFam" id="2.70.170.10:FF:000060">
    <property type="entry name" value="Nicotinic acetylcholine receptor subunit alpha4"/>
    <property type="match status" value="1"/>
</dbReference>
<accession>A0A4C1VWR6</accession>
<evidence type="ECO:0000256" key="1">
    <source>
        <dbReference type="ARBA" id="ARBA00004141"/>
    </source>
</evidence>
<keyword evidence="5" id="KW-0675">Receptor</keyword>
<name>A0A4C1VWR6_EUMVA</name>
<keyword evidence="6" id="KW-1185">Reference proteome</keyword>
<comment type="caution">
    <text evidence="5">The sequence shown here is derived from an EMBL/GenBank/DDBJ whole genome shotgun (WGS) entry which is preliminary data.</text>
</comment>
<comment type="subcellular location">
    <subcellularLocation>
        <location evidence="1">Membrane</location>
        <topology evidence="1">Multi-pass membrane protein</topology>
    </subcellularLocation>
</comment>
<feature type="region of interest" description="Disordered" evidence="3">
    <location>
        <begin position="56"/>
        <end position="86"/>
    </location>
</feature>
<dbReference type="PANTHER" id="PTHR18945">
    <property type="entry name" value="NEUROTRANSMITTER GATED ION CHANNEL"/>
    <property type="match status" value="1"/>
</dbReference>
<feature type="domain" description="Neurotransmitter-gated ion-channel ligand-binding" evidence="4">
    <location>
        <begin position="126"/>
        <end position="234"/>
    </location>
</feature>
<dbReference type="InterPro" id="IPR006201">
    <property type="entry name" value="Neur_channel"/>
</dbReference>
<dbReference type="GO" id="GO:0004888">
    <property type="term" value="F:transmembrane signaling receptor activity"/>
    <property type="evidence" value="ECO:0007669"/>
    <property type="project" value="InterPro"/>
</dbReference>
<dbReference type="STRING" id="151549.A0A4C1VWR6"/>
<gene>
    <name evidence="5" type="ORF">EVAR_39291_1</name>
</gene>
<dbReference type="PROSITE" id="PS00236">
    <property type="entry name" value="NEUROTR_ION_CHANNEL"/>
    <property type="match status" value="1"/>
</dbReference>
<dbReference type="InterPro" id="IPR006202">
    <property type="entry name" value="Neur_chan_lig-bd"/>
</dbReference>
<dbReference type="OrthoDB" id="5975154at2759"/>
<evidence type="ECO:0000259" key="4">
    <source>
        <dbReference type="Pfam" id="PF02931"/>
    </source>
</evidence>
<dbReference type="EMBL" id="BGZK01000432">
    <property type="protein sequence ID" value="GBP43233.1"/>
    <property type="molecule type" value="Genomic_DNA"/>
</dbReference>
<evidence type="ECO:0000313" key="6">
    <source>
        <dbReference type="Proteomes" id="UP000299102"/>
    </source>
</evidence>
<dbReference type="InterPro" id="IPR018000">
    <property type="entry name" value="Neurotransmitter_ion_chnl_CS"/>
</dbReference>
<dbReference type="GO" id="GO:0016020">
    <property type="term" value="C:membrane"/>
    <property type="evidence" value="ECO:0007669"/>
    <property type="project" value="UniProtKB-SubCell"/>
</dbReference>
<dbReference type="Proteomes" id="UP000299102">
    <property type="component" value="Unassembled WGS sequence"/>
</dbReference>
<dbReference type="AlphaFoldDB" id="A0A4C1VWR6"/>
<dbReference type="GO" id="GO:0005230">
    <property type="term" value="F:extracellular ligand-gated monoatomic ion channel activity"/>
    <property type="evidence" value="ECO:0007669"/>
    <property type="project" value="InterPro"/>
</dbReference>
<feature type="compositionally biased region" description="Basic residues" evidence="3">
    <location>
        <begin position="62"/>
        <end position="77"/>
    </location>
</feature>
<evidence type="ECO:0000313" key="5">
    <source>
        <dbReference type="EMBL" id="GBP43233.1"/>
    </source>
</evidence>
<keyword evidence="2" id="KW-0472">Membrane</keyword>
<evidence type="ECO:0000256" key="3">
    <source>
        <dbReference type="SAM" id="MobiDB-lite"/>
    </source>
</evidence>
<dbReference type="Gene3D" id="2.70.170.10">
    <property type="entry name" value="Neurotransmitter-gated ion-channel ligand-binding domain"/>
    <property type="match status" value="1"/>
</dbReference>
<reference evidence="5 6" key="1">
    <citation type="journal article" date="2019" name="Commun. Biol.">
        <title>The bagworm genome reveals a unique fibroin gene that provides high tensile strength.</title>
        <authorList>
            <person name="Kono N."/>
            <person name="Nakamura H."/>
            <person name="Ohtoshi R."/>
            <person name="Tomita M."/>
            <person name="Numata K."/>
            <person name="Arakawa K."/>
        </authorList>
    </citation>
    <scope>NUCLEOTIDE SEQUENCE [LARGE SCALE GENOMIC DNA]</scope>
</reference>
<dbReference type="SUPFAM" id="SSF63712">
    <property type="entry name" value="Nicotinic receptor ligand binding domain-like"/>
    <property type="match status" value="1"/>
</dbReference>
<organism evidence="5 6">
    <name type="scientific">Eumeta variegata</name>
    <name type="common">Bagworm moth</name>
    <name type="synonym">Eumeta japonica</name>
    <dbReference type="NCBI Taxonomy" id="151549"/>
    <lineage>
        <taxon>Eukaryota</taxon>
        <taxon>Metazoa</taxon>
        <taxon>Ecdysozoa</taxon>
        <taxon>Arthropoda</taxon>
        <taxon>Hexapoda</taxon>
        <taxon>Insecta</taxon>
        <taxon>Pterygota</taxon>
        <taxon>Neoptera</taxon>
        <taxon>Endopterygota</taxon>
        <taxon>Lepidoptera</taxon>
        <taxon>Glossata</taxon>
        <taxon>Ditrysia</taxon>
        <taxon>Tineoidea</taxon>
        <taxon>Psychidae</taxon>
        <taxon>Oiketicinae</taxon>
        <taxon>Eumeta</taxon>
    </lineage>
</organism>
<proteinExistence type="predicted"/>
<sequence>MTLKDSECAPRAGGRKILMLGAGVFYGREKARIVLLAAVTRTCCGAPAPGARSLIMRYGASPRRRRRRHRHRQRRGPPRPSPLRHPYIHQPETGVANAFPVALVEIRPGKNGLIQKKWADAGRVGADGEYVVTTMTKAVLHYSGKVLWTPPAIFKSSCEIDVRYFPFDQQTCFLKFGSWSYDGDQIDLKHINQQTGDMVKVGIDLREYYPSVEWDILGVPAERHERYYPCCEQPYPGGFNCSGKEFPALKAQQVGLHNSTSHFPARGSAPPYFPQDKRPSTSHGSSLLIYTFRDKNLGEKNKRSDGSLFVYSDFRR</sequence>
<dbReference type="InterPro" id="IPR036734">
    <property type="entry name" value="Neur_chan_lig-bd_sf"/>
</dbReference>
<dbReference type="Pfam" id="PF02931">
    <property type="entry name" value="Neur_chan_LBD"/>
    <property type="match status" value="1"/>
</dbReference>
<evidence type="ECO:0000256" key="2">
    <source>
        <dbReference type="ARBA" id="ARBA00023136"/>
    </source>
</evidence>